<dbReference type="Proteomes" id="UP000324832">
    <property type="component" value="Unassembled WGS sequence"/>
</dbReference>
<proteinExistence type="predicted"/>
<accession>A0A5E4PUH8</accession>
<evidence type="ECO:0000313" key="2">
    <source>
        <dbReference type="Proteomes" id="UP000324832"/>
    </source>
</evidence>
<dbReference type="EMBL" id="FZQP02000426">
    <property type="protein sequence ID" value="VVC88934.1"/>
    <property type="molecule type" value="Genomic_DNA"/>
</dbReference>
<organism evidence="1 2">
    <name type="scientific">Leptidea sinapis</name>
    <dbReference type="NCBI Taxonomy" id="189913"/>
    <lineage>
        <taxon>Eukaryota</taxon>
        <taxon>Metazoa</taxon>
        <taxon>Ecdysozoa</taxon>
        <taxon>Arthropoda</taxon>
        <taxon>Hexapoda</taxon>
        <taxon>Insecta</taxon>
        <taxon>Pterygota</taxon>
        <taxon>Neoptera</taxon>
        <taxon>Endopterygota</taxon>
        <taxon>Lepidoptera</taxon>
        <taxon>Glossata</taxon>
        <taxon>Ditrysia</taxon>
        <taxon>Papilionoidea</taxon>
        <taxon>Pieridae</taxon>
        <taxon>Dismorphiinae</taxon>
        <taxon>Leptidea</taxon>
    </lineage>
</organism>
<protein>
    <submittedName>
        <fullName evidence="1">Uncharacterized protein</fullName>
    </submittedName>
</protein>
<keyword evidence="2" id="KW-1185">Reference proteome</keyword>
<evidence type="ECO:0000313" key="1">
    <source>
        <dbReference type="EMBL" id="VVC88934.1"/>
    </source>
</evidence>
<name>A0A5E4PUH8_9NEOP</name>
<sequence>MSLESRLNGECSSEEQTQQVCLAWQRINSFCNHSAPATHPHILTWLQKHTAHTLLQSKWQTKEMKHLHSLLSSAIDEFIDGCRDAIAKRDGQCEPWETQLLQRAKWFKSIIPNPWGHPVLKALLDDGETPTDEQILKWLKEERGVVFVTRLRQMATSKCLSDLALKLTTAVMTRVRACTTLVPDVNQIEDIKESPESVSEGSFAYVLRYEAGFTKDVWELLTDIEFMLLHKANQQSTCIDLAKRVPFKNSFHLIERLADRQSSKSDKKLWKNATEVAKLIAQAY</sequence>
<gene>
    <name evidence="1" type="ORF">LSINAPIS_LOCUS2183</name>
</gene>
<reference evidence="1 2" key="1">
    <citation type="submission" date="2017-07" db="EMBL/GenBank/DDBJ databases">
        <authorList>
            <person name="Talla V."/>
            <person name="Backstrom N."/>
        </authorList>
    </citation>
    <scope>NUCLEOTIDE SEQUENCE [LARGE SCALE GENOMIC DNA]</scope>
</reference>
<dbReference type="AlphaFoldDB" id="A0A5E4PUH8"/>